<sequence>MTLIVCPECGGKISDQAKICIHCGYPLLKKVDVKEEGVISICKYCNEKIFLQDDVCHFCGSKIEKDWYKEENLCKINGKEYNLTPYIIGLSQKNLTWQESAQISKSLQVLTGCADCSKICLNIEKGEMPPRVFNGMTIDEVAKQVSEWKKSRENRIHCPYCGSTYVEKRQFLPHPCATFQKYWYCKSCHS</sequence>
<feature type="non-terminal residue" evidence="2">
    <location>
        <position position="190"/>
    </location>
</feature>
<comment type="caution">
    <text evidence="2">The sequence shown here is derived from an EMBL/GenBank/DDBJ whole genome shotgun (WGS) entry which is preliminary data.</text>
</comment>
<dbReference type="EMBL" id="JAJCIS010000033">
    <property type="protein sequence ID" value="MCB7389575.1"/>
    <property type="molecule type" value="Genomic_DNA"/>
</dbReference>
<dbReference type="Proteomes" id="UP001299546">
    <property type="component" value="Unassembled WGS sequence"/>
</dbReference>
<dbReference type="InterPro" id="IPR025874">
    <property type="entry name" value="DZR"/>
</dbReference>
<reference evidence="2 3" key="1">
    <citation type="submission" date="2021-10" db="EMBL/GenBank/DDBJ databases">
        <title>Collection of gut derived symbiotic bacterial strains cultured from healthy donors.</title>
        <authorList>
            <person name="Lin H."/>
            <person name="Littmann E."/>
            <person name="Kohout C."/>
            <person name="Pamer E.G."/>
        </authorList>
    </citation>
    <scope>NUCLEOTIDE SEQUENCE [LARGE SCALE GENOMIC DNA]</scope>
    <source>
        <strain evidence="2 3">DFI.1.165</strain>
    </source>
</reference>
<organism evidence="2 3">
    <name type="scientific">Bariatricus massiliensis</name>
    <dbReference type="NCBI Taxonomy" id="1745713"/>
    <lineage>
        <taxon>Bacteria</taxon>
        <taxon>Bacillati</taxon>
        <taxon>Bacillota</taxon>
        <taxon>Clostridia</taxon>
        <taxon>Lachnospirales</taxon>
        <taxon>Lachnospiraceae</taxon>
        <taxon>Bariatricus</taxon>
    </lineage>
</organism>
<proteinExistence type="predicted"/>
<evidence type="ECO:0000259" key="1">
    <source>
        <dbReference type="Pfam" id="PF12773"/>
    </source>
</evidence>
<protein>
    <submittedName>
        <fullName evidence="2">Zinc ribbon domain-containing protein</fullName>
    </submittedName>
</protein>
<name>A0ABS8DMG6_9FIRM</name>
<dbReference type="Pfam" id="PF12773">
    <property type="entry name" value="DZR"/>
    <property type="match status" value="1"/>
</dbReference>
<accession>A0ABS8DMG6</accession>
<evidence type="ECO:0000313" key="3">
    <source>
        <dbReference type="Proteomes" id="UP001299546"/>
    </source>
</evidence>
<keyword evidence="3" id="KW-1185">Reference proteome</keyword>
<feature type="domain" description="DZANK-type" evidence="1">
    <location>
        <begin position="6"/>
        <end position="60"/>
    </location>
</feature>
<dbReference type="RefSeq" id="WP_227183968.1">
    <property type="nucleotide sequence ID" value="NZ_JAJCIS010000033.1"/>
</dbReference>
<evidence type="ECO:0000313" key="2">
    <source>
        <dbReference type="EMBL" id="MCB7389575.1"/>
    </source>
</evidence>
<gene>
    <name evidence="2" type="ORF">LIZ65_20040</name>
</gene>